<protein>
    <recommendedName>
        <fullName evidence="1">Putative Se/S carrier protein-like domain-containing protein</fullName>
    </recommendedName>
</protein>
<evidence type="ECO:0000313" key="4">
    <source>
        <dbReference type="Proteomes" id="UP000054623"/>
    </source>
</evidence>
<proteinExistence type="predicted"/>
<gene>
    <name evidence="3" type="ORF">AT727_09060</name>
    <name evidence="2" type="ORF">DPCES_2960</name>
</gene>
<accession>A0A098B3A3</accession>
<dbReference type="AlphaFoldDB" id="A0A098B3A3"/>
<dbReference type="EMBL" id="LK996017">
    <property type="protein sequence ID" value="CDX02847.1"/>
    <property type="molecule type" value="Genomic_DNA"/>
</dbReference>
<reference evidence="3 4" key="2">
    <citation type="submission" date="2015-12" db="EMBL/GenBank/DDBJ databases">
        <title>Draft Genome Sequence of Desulfitobacterium hafniense Strain DH, a Sulfate-reducing Bacterium Isolated from Paddy Soils.</title>
        <authorList>
            <person name="Bao P."/>
            <person name="Zhang X."/>
            <person name="Li G."/>
        </authorList>
    </citation>
    <scope>NUCLEOTIDE SEQUENCE [LARGE SCALE GENOMIC DNA]</scope>
    <source>
        <strain evidence="3 4">DH</strain>
    </source>
</reference>
<sequence length="86" mass="9621">MEYIITFKNTNWAIKSEQYLLGEKLQVKVMPLPAQISAGCGICLRIPAAEIETALDILTARQVEGVGLYTRVEQNKGYTYSEIIGR</sequence>
<dbReference type="InterPro" id="IPR021778">
    <property type="entry name" value="Se/S_carrier-like"/>
</dbReference>
<name>A0A098B3A3_DESHA</name>
<dbReference type="Proteomes" id="UP000054623">
    <property type="component" value="Unassembled WGS sequence"/>
</dbReference>
<feature type="domain" description="Putative Se/S carrier protein-like" evidence="1">
    <location>
        <begin position="2"/>
        <end position="69"/>
    </location>
</feature>
<evidence type="ECO:0000313" key="3">
    <source>
        <dbReference type="EMBL" id="KTE90067.1"/>
    </source>
</evidence>
<dbReference type="PATRIC" id="fig|49338.4.peg.3180"/>
<evidence type="ECO:0000313" key="2">
    <source>
        <dbReference type="EMBL" id="CDX02847.1"/>
    </source>
</evidence>
<dbReference type="OrthoDB" id="3192849at2"/>
<evidence type="ECO:0000259" key="1">
    <source>
        <dbReference type="Pfam" id="PF11823"/>
    </source>
</evidence>
<dbReference type="RefSeq" id="WP_005811899.1">
    <property type="nucleotide sequence ID" value="NZ_CABKQQ010000034.1"/>
</dbReference>
<dbReference type="Pfam" id="PF11823">
    <property type="entry name" value="Se_S_carrier"/>
    <property type="match status" value="1"/>
</dbReference>
<dbReference type="EMBL" id="LOCK01000050">
    <property type="protein sequence ID" value="KTE90067.1"/>
    <property type="molecule type" value="Genomic_DNA"/>
</dbReference>
<reference evidence="2" key="1">
    <citation type="submission" date="2014-07" db="EMBL/GenBank/DDBJ databases">
        <authorList>
            <person name="Hornung V.Bastian."/>
        </authorList>
    </citation>
    <scope>NUCLEOTIDE SEQUENCE</scope>
    <source>
        <strain evidence="2">PCE-S</strain>
    </source>
</reference>
<organism evidence="2">
    <name type="scientific">Desulfitobacterium hafniense</name>
    <name type="common">Desulfitobacterium frappieri</name>
    <dbReference type="NCBI Taxonomy" id="49338"/>
    <lineage>
        <taxon>Bacteria</taxon>
        <taxon>Bacillati</taxon>
        <taxon>Bacillota</taxon>
        <taxon>Clostridia</taxon>
        <taxon>Eubacteriales</taxon>
        <taxon>Desulfitobacteriaceae</taxon>
        <taxon>Desulfitobacterium</taxon>
    </lineage>
</organism>